<dbReference type="RefSeq" id="WP_015862453.1">
    <property type="nucleotide sequence ID" value="NC_012796.1"/>
</dbReference>
<proteinExistence type="predicted"/>
<dbReference type="EMBL" id="AP010904">
    <property type="protein sequence ID" value="BAH77313.1"/>
    <property type="molecule type" value="Genomic_DNA"/>
</dbReference>
<reference evidence="1 2" key="1">
    <citation type="journal article" date="2009" name="Genome Res.">
        <title>Whole genome sequence of Desulfovibrio magneticus strain RS-1 revealed common gene clusters in magnetotactic bacteria.</title>
        <authorList>
            <person name="Nakazawa H."/>
            <person name="Arakaki A."/>
            <person name="Narita-Yamada S."/>
            <person name="Yashiro I."/>
            <person name="Jinno K."/>
            <person name="Aoki N."/>
            <person name="Tsuruyama A."/>
            <person name="Okamura Y."/>
            <person name="Tanikawa S."/>
            <person name="Fujita N."/>
            <person name="Takeyama H."/>
            <person name="Matsunaga T."/>
        </authorList>
    </citation>
    <scope>NUCLEOTIDE SEQUENCE [LARGE SCALE GENOMIC DNA]</scope>
    <source>
        <strain evidence="2">ATCC 700980 / DSM 13731 / RS-1</strain>
    </source>
</reference>
<dbReference type="KEGG" id="dma:DMR_38220"/>
<gene>
    <name evidence="1" type="ordered locus">DMR_38220</name>
</gene>
<dbReference type="STRING" id="573370.DMR_38220"/>
<dbReference type="eggNOG" id="ENOG5031PBM">
    <property type="taxonomic scope" value="Bacteria"/>
</dbReference>
<sequence>MGGKIWDVMGSKAGYTLMMDTLDNIREVAPTTAFERGDAIDLVYTGPSTPRSGEAQAFASGVGSLADKKT</sequence>
<protein>
    <submittedName>
        <fullName evidence="1">Uncharacterized protein</fullName>
    </submittedName>
</protein>
<dbReference type="HOGENOM" id="CLU_2751224_0_0_7"/>
<evidence type="ECO:0000313" key="1">
    <source>
        <dbReference type="EMBL" id="BAH77313.1"/>
    </source>
</evidence>
<accession>C4XN10</accession>
<keyword evidence="2" id="KW-1185">Reference proteome</keyword>
<evidence type="ECO:0000313" key="2">
    <source>
        <dbReference type="Proteomes" id="UP000009071"/>
    </source>
</evidence>
<dbReference type="OrthoDB" id="5459694at2"/>
<organism evidence="1 2">
    <name type="scientific">Solidesulfovibrio magneticus (strain ATCC 700980 / DSM 13731 / RS-1)</name>
    <name type="common">Desulfovibrio magneticus</name>
    <dbReference type="NCBI Taxonomy" id="573370"/>
    <lineage>
        <taxon>Bacteria</taxon>
        <taxon>Pseudomonadati</taxon>
        <taxon>Thermodesulfobacteriota</taxon>
        <taxon>Desulfovibrionia</taxon>
        <taxon>Desulfovibrionales</taxon>
        <taxon>Desulfovibrionaceae</taxon>
        <taxon>Solidesulfovibrio</taxon>
    </lineage>
</organism>
<name>C4XN10_SOLM1</name>
<dbReference type="AlphaFoldDB" id="C4XN10"/>
<dbReference type="Proteomes" id="UP000009071">
    <property type="component" value="Chromosome"/>
</dbReference>